<dbReference type="Proteomes" id="UP000286246">
    <property type="component" value="Unassembled WGS sequence"/>
</dbReference>
<comment type="caution">
    <text evidence="1">The sequence shown here is derived from an EMBL/GenBank/DDBJ whole genome shotgun (WGS) entry which is preliminary data.</text>
</comment>
<evidence type="ECO:0000313" key="2">
    <source>
        <dbReference type="Proteomes" id="UP000286246"/>
    </source>
</evidence>
<accession>A0A420ABQ9</accession>
<gene>
    <name evidence="1" type="ORF">DFQ12_5756</name>
</gene>
<dbReference type="RefSeq" id="WP_120262294.1">
    <property type="nucleotide sequence ID" value="NZ_RAPY01000011.1"/>
</dbReference>
<name>A0A420ABQ9_SPHD1</name>
<proteinExistence type="predicted"/>
<dbReference type="InterPro" id="IPR058060">
    <property type="entry name" value="HYC_CC_PP"/>
</dbReference>
<sequence>MKKLLVIFLSIIYSVLALGLTQYQHICKGTAVKLYSWTNTENPDNNKPCPICSSKDKKLNEKKKDCCKHQSKLVKLNDSIKKQSHFDFSVKFWGSAIPNQLLGALFDISFVNSNNDKPLTYLSLKSLIWSNPLYILHCTYRI</sequence>
<organism evidence="1 2">
    <name type="scientific">Sphingobacterium detergens</name>
    <dbReference type="NCBI Taxonomy" id="1145106"/>
    <lineage>
        <taxon>Bacteria</taxon>
        <taxon>Pseudomonadati</taxon>
        <taxon>Bacteroidota</taxon>
        <taxon>Sphingobacteriia</taxon>
        <taxon>Sphingobacteriales</taxon>
        <taxon>Sphingobacteriaceae</taxon>
        <taxon>Sphingobacterium</taxon>
    </lineage>
</organism>
<dbReference type="InterPro" id="IPR058512">
    <property type="entry name" value="DUF8199"/>
</dbReference>
<dbReference type="NCBIfam" id="NF047658">
    <property type="entry name" value="HYC_CC_PP"/>
    <property type="match status" value="1"/>
</dbReference>
<reference evidence="1 2" key="1">
    <citation type="submission" date="2018-09" db="EMBL/GenBank/DDBJ databases">
        <title>Genomic Encyclopedia of Type Strains, Phase III (KMG-III): the genomes of soil and plant-associated and newly described type strains.</title>
        <authorList>
            <person name="Whitman W."/>
        </authorList>
    </citation>
    <scope>NUCLEOTIDE SEQUENCE [LARGE SCALE GENOMIC DNA]</scope>
    <source>
        <strain evidence="1 2">CECT 7938</strain>
    </source>
</reference>
<evidence type="ECO:0000313" key="1">
    <source>
        <dbReference type="EMBL" id="RKE41772.1"/>
    </source>
</evidence>
<dbReference type="OrthoDB" id="1252385at2"/>
<dbReference type="AlphaFoldDB" id="A0A420ABQ9"/>
<protein>
    <submittedName>
        <fullName evidence="1">Uncharacterized protein</fullName>
    </submittedName>
</protein>
<keyword evidence="2" id="KW-1185">Reference proteome</keyword>
<dbReference type="EMBL" id="RAPY01000011">
    <property type="protein sequence ID" value="RKE41772.1"/>
    <property type="molecule type" value="Genomic_DNA"/>
</dbReference>
<dbReference type="Pfam" id="PF26622">
    <property type="entry name" value="DUF8199"/>
    <property type="match status" value="1"/>
</dbReference>